<comment type="caution">
    <text evidence="2">The sequence shown here is derived from an EMBL/GenBank/DDBJ whole genome shotgun (WGS) entry which is preliminary data.</text>
</comment>
<accession>A0AAD8A3I5</accession>
<evidence type="ECO:0000256" key="1">
    <source>
        <dbReference type="SAM" id="SignalP"/>
    </source>
</evidence>
<dbReference type="EMBL" id="JASPKZ010003887">
    <property type="protein sequence ID" value="KAJ9591077.1"/>
    <property type="molecule type" value="Genomic_DNA"/>
</dbReference>
<name>A0AAD8A3I5_DIPPU</name>
<reference evidence="2" key="1">
    <citation type="journal article" date="2023" name="IScience">
        <title>Live-bearing cockroach genome reveals convergent evolutionary mechanisms linked to viviparity in insects and beyond.</title>
        <authorList>
            <person name="Fouks B."/>
            <person name="Harrison M.C."/>
            <person name="Mikhailova A.A."/>
            <person name="Marchal E."/>
            <person name="English S."/>
            <person name="Carruthers M."/>
            <person name="Jennings E.C."/>
            <person name="Chiamaka E.L."/>
            <person name="Frigard R.A."/>
            <person name="Pippel M."/>
            <person name="Attardo G.M."/>
            <person name="Benoit J.B."/>
            <person name="Bornberg-Bauer E."/>
            <person name="Tobe S.S."/>
        </authorList>
    </citation>
    <scope>NUCLEOTIDE SEQUENCE</scope>
    <source>
        <strain evidence="2">Stay&amp;Tobe</strain>
    </source>
</reference>
<proteinExistence type="predicted"/>
<organism evidence="2 3">
    <name type="scientific">Diploptera punctata</name>
    <name type="common">Pacific beetle cockroach</name>
    <dbReference type="NCBI Taxonomy" id="6984"/>
    <lineage>
        <taxon>Eukaryota</taxon>
        <taxon>Metazoa</taxon>
        <taxon>Ecdysozoa</taxon>
        <taxon>Arthropoda</taxon>
        <taxon>Hexapoda</taxon>
        <taxon>Insecta</taxon>
        <taxon>Pterygota</taxon>
        <taxon>Neoptera</taxon>
        <taxon>Polyneoptera</taxon>
        <taxon>Dictyoptera</taxon>
        <taxon>Blattodea</taxon>
        <taxon>Blaberoidea</taxon>
        <taxon>Blaberidae</taxon>
        <taxon>Diplopterinae</taxon>
        <taxon>Diploptera</taxon>
    </lineage>
</organism>
<dbReference type="AlphaFoldDB" id="A0AAD8A3I5"/>
<evidence type="ECO:0000313" key="3">
    <source>
        <dbReference type="Proteomes" id="UP001233999"/>
    </source>
</evidence>
<keyword evidence="1" id="KW-0732">Signal</keyword>
<reference evidence="2" key="2">
    <citation type="submission" date="2023-05" db="EMBL/GenBank/DDBJ databases">
        <authorList>
            <person name="Fouks B."/>
        </authorList>
    </citation>
    <scope>NUCLEOTIDE SEQUENCE</scope>
    <source>
        <strain evidence="2">Stay&amp;Tobe</strain>
        <tissue evidence="2">Testes</tissue>
    </source>
</reference>
<evidence type="ECO:0000313" key="2">
    <source>
        <dbReference type="EMBL" id="KAJ9591077.1"/>
    </source>
</evidence>
<feature type="chain" id="PRO_5041994768" evidence="1">
    <location>
        <begin position="21"/>
        <end position="102"/>
    </location>
</feature>
<feature type="signal peptide" evidence="1">
    <location>
        <begin position="1"/>
        <end position="20"/>
    </location>
</feature>
<keyword evidence="3" id="KW-1185">Reference proteome</keyword>
<gene>
    <name evidence="2" type="ORF">L9F63_002358</name>
</gene>
<dbReference type="Proteomes" id="UP001233999">
    <property type="component" value="Unassembled WGS sequence"/>
</dbReference>
<protein>
    <submittedName>
        <fullName evidence="2">Uncharacterized protein</fullName>
    </submittedName>
</protein>
<sequence length="102" mass="11452">MIYCAKIILLVLGIAEYARGTPIMVEFGTRMAAITPPTPRPRLPILYPLLPPAPVYEDAEPENNSVYRSPVSFGFRIKPLKSFGVPLSTSKYYYHQQSSNSF</sequence>